<organism evidence="3 4">
    <name type="scientific">Neorhizobium galegae bv. officinalis bv. officinalis str. HAMBI 1141</name>
    <dbReference type="NCBI Taxonomy" id="1028801"/>
    <lineage>
        <taxon>Bacteria</taxon>
        <taxon>Pseudomonadati</taxon>
        <taxon>Pseudomonadota</taxon>
        <taxon>Alphaproteobacteria</taxon>
        <taxon>Hyphomicrobiales</taxon>
        <taxon>Rhizobiaceae</taxon>
        <taxon>Rhizobium/Agrobacterium group</taxon>
        <taxon>Neorhizobium</taxon>
    </lineage>
</organism>
<dbReference type="InterPro" id="IPR029058">
    <property type="entry name" value="AB_hydrolase_fold"/>
</dbReference>
<comment type="similarity">
    <text evidence="1">Belongs to the AB hydrolase superfamily. Bacterial non-heme haloperoxidase / perhydrolase family.</text>
</comment>
<evidence type="ECO:0000313" key="3">
    <source>
        <dbReference type="EMBL" id="CDN57084.1"/>
    </source>
</evidence>
<keyword evidence="3" id="KW-0614">Plasmid</keyword>
<gene>
    <name evidence="3" type="ORF">RG1141_PA02490</name>
</gene>
<evidence type="ECO:0000313" key="4">
    <source>
        <dbReference type="Proteomes" id="UP000028186"/>
    </source>
</evidence>
<dbReference type="SUPFAM" id="SSF53474">
    <property type="entry name" value="alpha/beta-Hydrolases"/>
    <property type="match status" value="1"/>
</dbReference>
<dbReference type="PANTHER" id="PTHR43433">
    <property type="entry name" value="HYDROLASE, ALPHA/BETA FOLD FAMILY PROTEIN"/>
    <property type="match status" value="1"/>
</dbReference>
<evidence type="ECO:0000256" key="1">
    <source>
        <dbReference type="ARBA" id="ARBA00038128"/>
    </source>
</evidence>
<dbReference type="PANTHER" id="PTHR43433:SF3">
    <property type="entry name" value="NON-HEME CHLOROPEROXIDASE"/>
    <property type="match status" value="1"/>
</dbReference>
<dbReference type="InterPro" id="IPR000073">
    <property type="entry name" value="AB_hydrolase_1"/>
</dbReference>
<dbReference type="Gene3D" id="3.40.50.1820">
    <property type="entry name" value="alpha/beta hydrolase"/>
    <property type="match status" value="1"/>
</dbReference>
<dbReference type="AlphaFoldDB" id="A0A068TG15"/>
<dbReference type="HOGENOM" id="CLU_020336_12_3_5"/>
<feature type="domain" description="AB hydrolase-1" evidence="2">
    <location>
        <begin position="86"/>
        <end position="322"/>
    </location>
</feature>
<protein>
    <submittedName>
        <fullName evidence="3">Non-heme chloroperoxidase</fullName>
    </submittedName>
</protein>
<dbReference type="KEGG" id="ngl:RG1141_PA02490"/>
<proteinExistence type="inferred from homology"/>
<dbReference type="eggNOG" id="COG2267">
    <property type="taxonomic scope" value="Bacteria"/>
</dbReference>
<keyword evidence="3" id="KW-0575">Peroxidase</keyword>
<keyword evidence="3" id="KW-0560">Oxidoreductase</keyword>
<dbReference type="PATRIC" id="fig|1028801.3.peg.4840"/>
<dbReference type="PRINTS" id="PR00111">
    <property type="entry name" value="ABHYDROLASE"/>
</dbReference>
<evidence type="ECO:0000259" key="2">
    <source>
        <dbReference type="Pfam" id="PF00561"/>
    </source>
</evidence>
<name>A0A068TG15_NEOGA</name>
<dbReference type="FunFam" id="3.40.50.1820:FF:000205">
    <property type="entry name" value="Non-haem bromoperoxidase BPO-A2"/>
    <property type="match status" value="1"/>
</dbReference>
<sequence>MIGNSFPNSSNTSEHLFEPPQAFRRNVLIAGLSASVLAAMPAGAAAKSTASKSRQTNKESSDVNYVTTPDGVEIFYKDWGPKTAQPLVFHHGWPLSADDWDTQMLFFLGKGYRVIAHDRRGHGRSSQVSDGHDMDHYAADFAAVAKHLDLRNAIHIGHSTGGGEATRYVARHGQPDGRVAKLVLIGAVPPIMVKTKANPGGLPIEVFDGLRSQLAANRGQFYHDLASGPFYGFNQEGTKKIETIVQNWWRQSMMGGANAQYLGIRAFSETDFTEDLKKITVPTLVMHGDDDQIVPIADSALLSAQLLRDSTLKIYPNLPHGMCTTHAEIVNADLLAFIER</sequence>
<dbReference type="EMBL" id="HG938356">
    <property type="protein sequence ID" value="CDN57084.1"/>
    <property type="molecule type" value="Genomic_DNA"/>
</dbReference>
<dbReference type="Pfam" id="PF00561">
    <property type="entry name" value="Abhydrolase_1"/>
    <property type="match status" value="1"/>
</dbReference>
<geneLocation type="plasmid" evidence="4">
    <name>II</name>
</geneLocation>
<accession>A0A068TG15</accession>
<dbReference type="Proteomes" id="UP000028186">
    <property type="component" value="Plasmid pHAMBI1141a"/>
</dbReference>
<dbReference type="GO" id="GO:0004601">
    <property type="term" value="F:peroxidase activity"/>
    <property type="evidence" value="ECO:0007669"/>
    <property type="project" value="UniProtKB-KW"/>
</dbReference>
<dbReference type="InterPro" id="IPR050471">
    <property type="entry name" value="AB_hydrolase"/>
</dbReference>
<reference evidence="4" key="1">
    <citation type="journal article" date="2014" name="BMC Genomics">
        <title>Genome sequencing of two Neorhizobium galegae strains reveals a noeT gene responsible for the unusual acetylation of the nodulation factors.</title>
        <authorList>
            <person name="Osterman J."/>
            <person name="Marsh J."/>
            <person name="Laine P.K."/>
            <person name="Zeng Z."/>
            <person name="Alatalo E."/>
            <person name="Sullivan J.T."/>
            <person name="Young J.P."/>
            <person name="Thomas-Oates J."/>
            <person name="Paulin L."/>
            <person name="Lindstrom K."/>
        </authorList>
    </citation>
    <scope>NUCLEOTIDE SEQUENCE [LARGE SCALE GENOMIC DNA]</scope>
    <source>
        <strain evidence="4">HAMBI 1141</strain>
        <plasmid evidence="4">II</plasmid>
    </source>
</reference>